<keyword evidence="4" id="KW-1185">Reference proteome</keyword>
<dbReference type="EMBL" id="DS268521">
    <property type="protein sequence ID" value="EFO85199.1"/>
    <property type="molecule type" value="Genomic_DNA"/>
</dbReference>
<gene>
    <name evidence="3" type="ORF">CRE_20910</name>
</gene>
<evidence type="ECO:0000313" key="3">
    <source>
        <dbReference type="EMBL" id="EFO85199.1"/>
    </source>
</evidence>
<reference evidence="3" key="1">
    <citation type="submission" date="2007-07" db="EMBL/GenBank/DDBJ databases">
        <title>PCAP assembly of the Caenorhabditis remanei genome.</title>
        <authorList>
            <consortium name="The Caenorhabditis remanei Sequencing Consortium"/>
            <person name="Wilson R.K."/>
        </authorList>
    </citation>
    <scope>NUCLEOTIDE SEQUENCE [LARGE SCALE GENOMIC DNA]</scope>
    <source>
        <strain evidence="3">PB4641</strain>
    </source>
</reference>
<accession>E3N3R4</accession>
<dbReference type="HOGENOM" id="CLU_779005_0_0_1"/>
<organism evidence="4">
    <name type="scientific">Caenorhabditis remanei</name>
    <name type="common">Caenorhabditis vulgaris</name>
    <dbReference type="NCBI Taxonomy" id="31234"/>
    <lineage>
        <taxon>Eukaryota</taxon>
        <taxon>Metazoa</taxon>
        <taxon>Ecdysozoa</taxon>
        <taxon>Nematoda</taxon>
        <taxon>Chromadorea</taxon>
        <taxon>Rhabditida</taxon>
        <taxon>Rhabditina</taxon>
        <taxon>Rhabditomorpha</taxon>
        <taxon>Rhabditoidea</taxon>
        <taxon>Rhabditidae</taxon>
        <taxon>Peloderinae</taxon>
        <taxon>Caenorhabditis</taxon>
    </lineage>
</organism>
<protein>
    <submittedName>
        <fullName evidence="3">Uncharacterized protein</fullName>
    </submittedName>
</protein>
<evidence type="ECO:0000256" key="2">
    <source>
        <dbReference type="SAM" id="MobiDB-lite"/>
    </source>
</evidence>
<dbReference type="Proteomes" id="UP000008281">
    <property type="component" value="Unassembled WGS sequence"/>
</dbReference>
<dbReference type="AlphaFoldDB" id="E3N3R4"/>
<name>E3N3R4_CAERE</name>
<dbReference type="InParanoid" id="E3N3R4"/>
<keyword evidence="1" id="KW-0175">Coiled coil</keyword>
<feature type="coiled-coil region" evidence="1">
    <location>
        <begin position="144"/>
        <end position="178"/>
    </location>
</feature>
<sequence length="356" mass="40256">MWPDNNAPFPQSNYSKLVVPPSRMSQTIEISMGPAGGRFSRARNQVPPMSSRRHRQFQDPILDDAEEEPLDFVDPDGSDEDFHAIDDDYRRAPVASESRMSRRITGVHERSGTMEQRLRGFQNERPAVQSPPAATIPPTPKEIAEAVREELHGHLSTIDQLTQKVSSLQMRMGRIDNRVTLNTTPHRTGIHISGYTKWSPARRFLGAHVIVTMSSPAANHSHTASYLVFNSYAKQTVYYSARTAVAAERKAKMMRKQEAWMKEPEKAQLIRESVNLPPVVEGPKVIPPYNCQCIAGMLYSTVLHDNGLQCASRRLFQTLAIEIHHQLTMHTLQELKSLKFDWIPPMEQAEGGEARR</sequence>
<evidence type="ECO:0000313" key="4">
    <source>
        <dbReference type="Proteomes" id="UP000008281"/>
    </source>
</evidence>
<proteinExistence type="predicted"/>
<evidence type="ECO:0000256" key="1">
    <source>
        <dbReference type="SAM" id="Coils"/>
    </source>
</evidence>
<feature type="region of interest" description="Disordered" evidence="2">
    <location>
        <begin position="32"/>
        <end position="55"/>
    </location>
</feature>